<evidence type="ECO:0000313" key="4">
    <source>
        <dbReference type="Proteomes" id="UP001189429"/>
    </source>
</evidence>
<reference evidence="3" key="1">
    <citation type="submission" date="2023-10" db="EMBL/GenBank/DDBJ databases">
        <authorList>
            <person name="Chen Y."/>
            <person name="Shah S."/>
            <person name="Dougan E. K."/>
            <person name="Thang M."/>
            <person name="Chan C."/>
        </authorList>
    </citation>
    <scope>NUCLEOTIDE SEQUENCE [LARGE SCALE GENOMIC DNA]</scope>
</reference>
<gene>
    <name evidence="3" type="ORF">PCOR1329_LOCUS12076</name>
</gene>
<accession>A0ABN9QK51</accession>
<feature type="compositionally biased region" description="Basic residues" evidence="1">
    <location>
        <begin position="85"/>
        <end position="107"/>
    </location>
</feature>
<keyword evidence="4" id="KW-1185">Reference proteome</keyword>
<protein>
    <submittedName>
        <fullName evidence="3">Uncharacterized protein</fullName>
    </submittedName>
</protein>
<feature type="region of interest" description="Disordered" evidence="1">
    <location>
        <begin position="79"/>
        <end position="107"/>
    </location>
</feature>
<evidence type="ECO:0000313" key="3">
    <source>
        <dbReference type="EMBL" id="CAK0805606.1"/>
    </source>
</evidence>
<name>A0ABN9QK51_9DINO</name>
<comment type="caution">
    <text evidence="3">The sequence shown here is derived from an EMBL/GenBank/DDBJ whole genome shotgun (WGS) entry which is preliminary data.</text>
</comment>
<evidence type="ECO:0000256" key="2">
    <source>
        <dbReference type="SAM" id="SignalP"/>
    </source>
</evidence>
<sequence>MAAAGCVARAAAFALSQLSCQGSVEAQEPGAVEGVWLAGAREDVEGSEARAGGFEILAANPGGLPTAVWLVGPGADRWRLPRGGPRARRELRRHRAGRGRRAGGRRP</sequence>
<feature type="non-terminal residue" evidence="3">
    <location>
        <position position="107"/>
    </location>
</feature>
<keyword evidence="2" id="KW-0732">Signal</keyword>
<feature type="chain" id="PRO_5045903180" evidence="2">
    <location>
        <begin position="27"/>
        <end position="107"/>
    </location>
</feature>
<organism evidence="3 4">
    <name type="scientific">Prorocentrum cordatum</name>
    <dbReference type="NCBI Taxonomy" id="2364126"/>
    <lineage>
        <taxon>Eukaryota</taxon>
        <taxon>Sar</taxon>
        <taxon>Alveolata</taxon>
        <taxon>Dinophyceae</taxon>
        <taxon>Prorocentrales</taxon>
        <taxon>Prorocentraceae</taxon>
        <taxon>Prorocentrum</taxon>
    </lineage>
</organism>
<dbReference type="EMBL" id="CAUYUJ010003504">
    <property type="protein sequence ID" value="CAK0805606.1"/>
    <property type="molecule type" value="Genomic_DNA"/>
</dbReference>
<evidence type="ECO:0000256" key="1">
    <source>
        <dbReference type="SAM" id="MobiDB-lite"/>
    </source>
</evidence>
<dbReference type="Proteomes" id="UP001189429">
    <property type="component" value="Unassembled WGS sequence"/>
</dbReference>
<feature type="signal peptide" evidence="2">
    <location>
        <begin position="1"/>
        <end position="26"/>
    </location>
</feature>
<proteinExistence type="predicted"/>